<proteinExistence type="predicted"/>
<dbReference type="AlphaFoldDB" id="A0A0F9IMS5"/>
<organism evidence="1">
    <name type="scientific">marine sediment metagenome</name>
    <dbReference type="NCBI Taxonomy" id="412755"/>
    <lineage>
        <taxon>unclassified sequences</taxon>
        <taxon>metagenomes</taxon>
        <taxon>ecological metagenomes</taxon>
    </lineage>
</organism>
<accession>A0A0F9IMS5</accession>
<protein>
    <recommendedName>
        <fullName evidence="2">ASCH domain-containing protein</fullName>
    </recommendedName>
</protein>
<reference evidence="1" key="1">
    <citation type="journal article" date="2015" name="Nature">
        <title>Complex archaea that bridge the gap between prokaryotes and eukaryotes.</title>
        <authorList>
            <person name="Spang A."/>
            <person name="Saw J.H."/>
            <person name="Jorgensen S.L."/>
            <person name="Zaremba-Niedzwiedzka K."/>
            <person name="Martijn J."/>
            <person name="Lind A.E."/>
            <person name="van Eijk R."/>
            <person name="Schleper C."/>
            <person name="Guy L."/>
            <person name="Ettema T.J."/>
        </authorList>
    </citation>
    <scope>NUCLEOTIDE SEQUENCE</scope>
</reference>
<sequence length="198" mass="23001">MGRLVAPDRELEGEVLRHVELSRGLSSSALVNRLRNRWAKRLGDAFEARVKGTIRALIERGELVVNAKRELRRVKVKPKGIISFSLTLDAFLAGVKTVTRRAWKAHYAARFRQGDILYAYDRRPDFGGKPVALIRLTQTPHRQSTAKTPDRDWFGEGFDYLQKRGKKVNGLTPREFWARWKEKPEDLWVVRFEVLEYL</sequence>
<evidence type="ECO:0000313" key="1">
    <source>
        <dbReference type="EMBL" id="KKL88527.1"/>
    </source>
</evidence>
<gene>
    <name evidence="1" type="ORF">LCGC14_1923800</name>
</gene>
<comment type="caution">
    <text evidence="1">The sequence shown here is derived from an EMBL/GenBank/DDBJ whole genome shotgun (WGS) entry which is preliminary data.</text>
</comment>
<dbReference type="EMBL" id="LAZR01020540">
    <property type="protein sequence ID" value="KKL88527.1"/>
    <property type="molecule type" value="Genomic_DNA"/>
</dbReference>
<evidence type="ECO:0008006" key="2">
    <source>
        <dbReference type="Google" id="ProtNLM"/>
    </source>
</evidence>
<name>A0A0F9IMS5_9ZZZZ</name>